<feature type="domain" description="Membrane transport protein MMPL" evidence="7">
    <location>
        <begin position="653"/>
        <end position="816"/>
    </location>
</feature>
<evidence type="ECO:0000256" key="6">
    <source>
        <dbReference type="SAM" id="Phobius"/>
    </source>
</evidence>
<feature type="transmembrane region" description="Helical" evidence="6">
    <location>
        <begin position="432"/>
        <end position="450"/>
    </location>
</feature>
<name>A0A366HRK1_9BACT</name>
<dbReference type="Gene3D" id="1.20.1640.10">
    <property type="entry name" value="Multidrug efflux transporter AcrB transmembrane domain"/>
    <property type="match status" value="2"/>
</dbReference>
<dbReference type="InterPro" id="IPR004869">
    <property type="entry name" value="MMPL_dom"/>
</dbReference>
<evidence type="ECO:0000256" key="3">
    <source>
        <dbReference type="ARBA" id="ARBA00022692"/>
    </source>
</evidence>
<dbReference type="GO" id="GO:0005886">
    <property type="term" value="C:plasma membrane"/>
    <property type="evidence" value="ECO:0007669"/>
    <property type="project" value="UniProtKB-SubCell"/>
</dbReference>
<accession>A0A366HRK1</accession>
<dbReference type="EMBL" id="QNRR01000002">
    <property type="protein sequence ID" value="RBP46305.1"/>
    <property type="molecule type" value="Genomic_DNA"/>
</dbReference>
<dbReference type="Proteomes" id="UP000253426">
    <property type="component" value="Unassembled WGS sequence"/>
</dbReference>
<keyword evidence="3 6" id="KW-0812">Transmembrane</keyword>
<reference evidence="8 9" key="1">
    <citation type="submission" date="2018-06" db="EMBL/GenBank/DDBJ databases">
        <title>Genomic Encyclopedia of Type Strains, Phase IV (KMG-IV): sequencing the most valuable type-strain genomes for metagenomic binning, comparative biology and taxonomic classification.</title>
        <authorList>
            <person name="Goeker M."/>
        </authorList>
    </citation>
    <scope>NUCLEOTIDE SEQUENCE [LARGE SCALE GENOMIC DNA]</scope>
    <source>
        <strain evidence="8 9">DSM 25532</strain>
    </source>
</reference>
<feature type="transmembrane region" description="Helical" evidence="6">
    <location>
        <begin position="292"/>
        <end position="313"/>
    </location>
</feature>
<keyword evidence="4 6" id="KW-1133">Transmembrane helix</keyword>
<proteinExistence type="predicted"/>
<dbReference type="InterPro" id="IPR050545">
    <property type="entry name" value="Mycobact_MmpL"/>
</dbReference>
<feature type="transmembrane region" description="Helical" evidence="6">
    <location>
        <begin position="387"/>
        <end position="411"/>
    </location>
</feature>
<dbReference type="Pfam" id="PF03176">
    <property type="entry name" value="MMPL"/>
    <property type="match status" value="2"/>
</dbReference>
<feature type="transmembrane region" description="Helical" evidence="6">
    <location>
        <begin position="319"/>
        <end position="340"/>
    </location>
</feature>
<feature type="transmembrane region" description="Helical" evidence="6">
    <location>
        <begin position="361"/>
        <end position="381"/>
    </location>
</feature>
<feature type="transmembrane region" description="Helical" evidence="6">
    <location>
        <begin position="729"/>
        <end position="747"/>
    </location>
</feature>
<feature type="transmembrane region" description="Helical" evidence="6">
    <location>
        <begin position="768"/>
        <end position="787"/>
    </location>
</feature>
<evidence type="ECO:0000256" key="4">
    <source>
        <dbReference type="ARBA" id="ARBA00022989"/>
    </source>
</evidence>
<dbReference type="PANTHER" id="PTHR33406">
    <property type="entry name" value="MEMBRANE PROTEIN MJ1562-RELATED"/>
    <property type="match status" value="1"/>
</dbReference>
<comment type="subcellular location">
    <subcellularLocation>
        <location evidence="1">Cell membrane</location>
        <topology evidence="1">Multi-pass membrane protein</topology>
    </subcellularLocation>
</comment>
<evidence type="ECO:0000313" key="9">
    <source>
        <dbReference type="Proteomes" id="UP000253426"/>
    </source>
</evidence>
<feature type="transmembrane region" description="Helical" evidence="6">
    <location>
        <begin position="677"/>
        <end position="695"/>
    </location>
</feature>
<feature type="transmembrane region" description="Helical" evidence="6">
    <location>
        <begin position="793"/>
        <end position="815"/>
    </location>
</feature>
<evidence type="ECO:0000256" key="1">
    <source>
        <dbReference type="ARBA" id="ARBA00004651"/>
    </source>
</evidence>
<evidence type="ECO:0000313" key="8">
    <source>
        <dbReference type="EMBL" id="RBP46305.1"/>
    </source>
</evidence>
<dbReference type="PANTHER" id="PTHR33406:SF13">
    <property type="entry name" value="MEMBRANE PROTEIN YDFJ"/>
    <property type="match status" value="1"/>
</dbReference>
<feature type="transmembrane region" description="Helical" evidence="6">
    <location>
        <begin position="21"/>
        <end position="41"/>
    </location>
</feature>
<feature type="transmembrane region" description="Helical" evidence="6">
    <location>
        <begin position="702"/>
        <end position="723"/>
    </location>
</feature>
<comment type="caution">
    <text evidence="8">The sequence shown here is derived from an EMBL/GenBank/DDBJ whole genome shotgun (WGS) entry which is preliminary data.</text>
</comment>
<feature type="domain" description="Membrane transport protein MMPL" evidence="7">
    <location>
        <begin position="226"/>
        <end position="411"/>
    </location>
</feature>
<dbReference type="OrthoDB" id="7067407at2"/>
<protein>
    <submittedName>
        <fullName evidence="8">Putative exporter</fullName>
    </submittedName>
</protein>
<keyword evidence="2" id="KW-1003">Cell membrane</keyword>
<sequence>MDGRKGLSILSQMSFSGKHTPVILVVVVAAVAFVTAGLSRLRLDPDVLSTLPPDLPEVGALRTLRDAFAGGGDLVVSVESLDAETAKAAVTSLAGRFREAAHLCRTVQEGDSMENSETAGALLAWVLQNGNPLKLEAVRRRLEGTDGPQKHLERVLEELASSPDPGVVQRWQYDPLGLLGGVDLGQMMAFQEAGLGASSADGTFRMLFLTPKEKLSGYRKAEGWLKEVDQVVAAWRSSDAKFSDVVVRMTGEPAFMAEIGGGIERDLSGTLGLGTALIAALYWFMHRRWKPLFWILLLMGVSILFSLSLAGWTVGKLTVMSLGFASIVLGIVVDYGVLILQEARTHPELDAQGVRRLAMPGILAGAATNSAVFFALLFISLPGLAELGLLVGMNVVTGALVMLTFMPYVAVRHRVLDGDHERTRGGMVTHRYAIVGTVLMAAGVATVLLWRGLPPFEGGAAVLRPTHSKAAENWDLVQQRLGKADVATVPVVLTFEDAAGAQSKAAEVGALLAKLRLEGVIEGIALPSTFLPHEGYQKSNEPGIGWFVKHRRVLEDAVLKEGFTEETLLLFRGVMSAWEEWLGEIAANPKMRPAATPAAGADDLLRRFVGREETTGVGRDGSKLVALGFVQMKGQPGNPDPVKLAELDAKLSSQAGVRLAAWESLGQALSERVQQDITREMLPIIAILLVMLSLAYRNWRDLLLSVLILALGVAALMATMALVGKSWNLASLAALPLLLGTGIDYGIHTILAMKRDGNDVRRVRHSTGRAVFFCGATTVIGFMSLVVADNRGVASLGTACAAGTVWILLLVLWLLPHWRCWIFGRTVQK</sequence>
<gene>
    <name evidence="8" type="ORF">DES53_102693</name>
</gene>
<dbReference type="SUPFAM" id="SSF82866">
    <property type="entry name" value="Multidrug efflux transporter AcrB transmembrane domain"/>
    <property type="match status" value="2"/>
</dbReference>
<evidence type="ECO:0000259" key="7">
    <source>
        <dbReference type="Pfam" id="PF03176"/>
    </source>
</evidence>
<evidence type="ECO:0000256" key="5">
    <source>
        <dbReference type="ARBA" id="ARBA00023136"/>
    </source>
</evidence>
<feature type="transmembrane region" description="Helical" evidence="6">
    <location>
        <begin position="267"/>
        <end position="285"/>
    </location>
</feature>
<dbReference type="AlphaFoldDB" id="A0A366HRK1"/>
<evidence type="ECO:0000256" key="2">
    <source>
        <dbReference type="ARBA" id="ARBA00022475"/>
    </source>
</evidence>
<keyword evidence="5 6" id="KW-0472">Membrane</keyword>
<organism evidence="8 9">
    <name type="scientific">Roseimicrobium gellanilyticum</name>
    <dbReference type="NCBI Taxonomy" id="748857"/>
    <lineage>
        <taxon>Bacteria</taxon>
        <taxon>Pseudomonadati</taxon>
        <taxon>Verrucomicrobiota</taxon>
        <taxon>Verrucomicrobiia</taxon>
        <taxon>Verrucomicrobiales</taxon>
        <taxon>Verrucomicrobiaceae</taxon>
        <taxon>Roseimicrobium</taxon>
    </lineage>
</organism>
<keyword evidence="9" id="KW-1185">Reference proteome</keyword>